<dbReference type="EnsemblMetazoa" id="ISCW011038-RA">
    <property type="protein sequence ID" value="ISCW011038-PA"/>
    <property type="gene ID" value="ISCW011038"/>
</dbReference>
<protein>
    <submittedName>
        <fullName evidence="6 7">Uncharacterized protein</fullName>
    </submittedName>
</protein>
<dbReference type="PaxDb" id="6945-B7Q4Y2"/>
<evidence type="ECO:0000256" key="4">
    <source>
        <dbReference type="ARBA" id="ARBA00022737"/>
    </source>
</evidence>
<dbReference type="GO" id="GO:0008318">
    <property type="term" value="F:protein prenyltransferase activity"/>
    <property type="evidence" value="ECO:0007669"/>
    <property type="project" value="InterPro"/>
</dbReference>
<evidence type="ECO:0000256" key="1">
    <source>
        <dbReference type="ARBA" id="ARBA00006734"/>
    </source>
</evidence>
<dbReference type="Proteomes" id="UP000001555">
    <property type="component" value="Unassembled WGS sequence"/>
</dbReference>
<reference evidence="6 8" key="1">
    <citation type="submission" date="2008-03" db="EMBL/GenBank/DDBJ databases">
        <title>Annotation of Ixodes scapularis.</title>
        <authorList>
            <consortium name="Ixodes scapularis Genome Project Consortium"/>
            <person name="Caler E."/>
            <person name="Hannick L.I."/>
            <person name="Bidwell S."/>
            <person name="Joardar V."/>
            <person name="Thiagarajan M."/>
            <person name="Amedeo P."/>
            <person name="Galinsky K.J."/>
            <person name="Schobel S."/>
            <person name="Inman J."/>
            <person name="Hostetler J."/>
            <person name="Miller J."/>
            <person name="Hammond M."/>
            <person name="Megy K."/>
            <person name="Lawson D."/>
            <person name="Kodira C."/>
            <person name="Sutton G."/>
            <person name="Meyer J."/>
            <person name="Hill C.A."/>
            <person name="Birren B."/>
            <person name="Nene V."/>
            <person name="Collins F."/>
            <person name="Alarcon-Chaidez F."/>
            <person name="Wikel S."/>
            <person name="Strausberg R."/>
        </authorList>
    </citation>
    <scope>NUCLEOTIDE SEQUENCE [LARGE SCALE GENOMIC DNA]</scope>
    <source>
        <strain evidence="8">Wikel</strain>
        <strain evidence="6">Wikel colony</strain>
    </source>
</reference>
<evidence type="ECO:0000256" key="5">
    <source>
        <dbReference type="SAM" id="MobiDB-lite"/>
    </source>
</evidence>
<dbReference type="STRING" id="6945.B7Q4Y2"/>
<gene>
    <name evidence="6" type="ORF">IscW_ISCW011038</name>
</gene>
<accession>B7Q4Y2</accession>
<keyword evidence="3" id="KW-0808">Transferase</keyword>
<keyword evidence="8" id="KW-1185">Reference proteome</keyword>
<feature type="compositionally biased region" description="Low complexity" evidence="5">
    <location>
        <begin position="91"/>
        <end position="100"/>
    </location>
</feature>
<feature type="region of interest" description="Disordered" evidence="5">
    <location>
        <begin position="78"/>
        <end position="112"/>
    </location>
</feature>
<dbReference type="Gene3D" id="1.25.40.120">
    <property type="entry name" value="Protein prenylyltransferase"/>
    <property type="match status" value="1"/>
</dbReference>
<dbReference type="Pfam" id="PF01239">
    <property type="entry name" value="PPTA"/>
    <property type="match status" value="2"/>
</dbReference>
<evidence type="ECO:0000313" key="8">
    <source>
        <dbReference type="Proteomes" id="UP000001555"/>
    </source>
</evidence>
<dbReference type="EMBL" id="ABJB010595835">
    <property type="status" value="NOT_ANNOTATED_CDS"/>
    <property type="molecule type" value="Genomic_DNA"/>
</dbReference>
<sequence length="163" mass="18249">MLESEMQQTRDWVRSHVSDCSGFHYRQYLLRRVGSVPLLSRELSLCEELCLLHPGHEAIWAHRRFCSGTCTRCPPATGWARPRPRGPATPPAATGLPGTRRPSSPVQRGAASGRMRWLHATRGGCAMCSGGRRAARRDSPQSCPRSWFRRVVDVAKKSVGKEW</sequence>
<dbReference type="OrthoDB" id="5358702at2759"/>
<dbReference type="EMBL" id="DS858300">
    <property type="protein sequence ID" value="EEC13904.1"/>
    <property type="molecule type" value="Genomic_DNA"/>
</dbReference>
<dbReference type="VEuPathDB" id="VectorBase:ISCI011038"/>
<keyword evidence="4" id="KW-0677">Repeat</keyword>
<dbReference type="PANTHER" id="PTHR11129:SF3">
    <property type="entry name" value="PROTEIN PRENYLTRANSFERASE ALPHA SUBUNIT REPEAT-CONTAINING PROTEIN 1"/>
    <property type="match status" value="1"/>
</dbReference>
<dbReference type="VEuPathDB" id="VectorBase:ISCW011038"/>
<dbReference type="PANTHER" id="PTHR11129">
    <property type="entry name" value="PROTEIN FARNESYLTRANSFERASE ALPHA SUBUNIT/RAB GERANYLGERANYL TRANSFERASE ALPHA SUBUNIT"/>
    <property type="match status" value="1"/>
</dbReference>
<evidence type="ECO:0000313" key="6">
    <source>
        <dbReference type="EMBL" id="EEC13904.1"/>
    </source>
</evidence>
<dbReference type="VEuPathDB" id="VectorBase:ISCP_011496"/>
<comment type="similarity">
    <text evidence="1">Belongs to the protein prenyltransferase subunit alpha family.</text>
</comment>
<dbReference type="InterPro" id="IPR002088">
    <property type="entry name" value="Prenyl_trans_a"/>
</dbReference>
<keyword evidence="2" id="KW-0637">Prenyltransferase</keyword>
<proteinExistence type="inferred from homology"/>
<evidence type="ECO:0000256" key="2">
    <source>
        <dbReference type="ARBA" id="ARBA00022602"/>
    </source>
</evidence>
<organism>
    <name type="scientific">Ixodes scapularis</name>
    <name type="common">Black-legged tick</name>
    <name type="synonym">Deer tick</name>
    <dbReference type="NCBI Taxonomy" id="6945"/>
    <lineage>
        <taxon>Eukaryota</taxon>
        <taxon>Metazoa</taxon>
        <taxon>Ecdysozoa</taxon>
        <taxon>Arthropoda</taxon>
        <taxon>Chelicerata</taxon>
        <taxon>Arachnida</taxon>
        <taxon>Acari</taxon>
        <taxon>Parasitiformes</taxon>
        <taxon>Ixodida</taxon>
        <taxon>Ixodoidea</taxon>
        <taxon>Ixodidae</taxon>
        <taxon>Ixodinae</taxon>
        <taxon>Ixodes</taxon>
    </lineage>
</organism>
<reference evidence="7" key="2">
    <citation type="submission" date="2020-05" db="UniProtKB">
        <authorList>
            <consortium name="EnsemblMetazoa"/>
        </authorList>
    </citation>
    <scope>IDENTIFICATION</scope>
    <source>
        <strain evidence="7">wikel</strain>
    </source>
</reference>
<evidence type="ECO:0000313" key="7">
    <source>
        <dbReference type="EnsemblMetazoa" id="ISCW011038-PA"/>
    </source>
</evidence>
<name>B7Q4Y2_IXOSC</name>
<dbReference type="InParanoid" id="B7Q4Y2"/>
<dbReference type="HOGENOM" id="CLU_1628902_0_0_1"/>
<dbReference type="SUPFAM" id="SSF48439">
    <property type="entry name" value="Protein prenylyltransferase"/>
    <property type="match status" value="1"/>
</dbReference>
<evidence type="ECO:0000256" key="3">
    <source>
        <dbReference type="ARBA" id="ARBA00022679"/>
    </source>
</evidence>
<dbReference type="AlphaFoldDB" id="B7Q4Y2"/>